<name>A0A5J4UH12_9EUKA</name>
<dbReference type="Proteomes" id="UP000324800">
    <property type="component" value="Unassembled WGS sequence"/>
</dbReference>
<accession>A0A5J4UH12</accession>
<protein>
    <submittedName>
        <fullName evidence="1">Uncharacterized protein</fullName>
    </submittedName>
</protein>
<proteinExistence type="predicted"/>
<evidence type="ECO:0000313" key="2">
    <source>
        <dbReference type="Proteomes" id="UP000324800"/>
    </source>
</evidence>
<gene>
    <name evidence="1" type="ORF">EZS28_034654</name>
</gene>
<dbReference type="EMBL" id="SNRW01015984">
    <property type="protein sequence ID" value="KAA6369819.1"/>
    <property type="molecule type" value="Genomic_DNA"/>
</dbReference>
<comment type="caution">
    <text evidence="1">The sequence shown here is derived from an EMBL/GenBank/DDBJ whole genome shotgun (WGS) entry which is preliminary data.</text>
</comment>
<dbReference type="AlphaFoldDB" id="A0A5J4UH12"/>
<evidence type="ECO:0000313" key="1">
    <source>
        <dbReference type="EMBL" id="KAA6369819.1"/>
    </source>
</evidence>
<organism evidence="1 2">
    <name type="scientific">Streblomastix strix</name>
    <dbReference type="NCBI Taxonomy" id="222440"/>
    <lineage>
        <taxon>Eukaryota</taxon>
        <taxon>Metamonada</taxon>
        <taxon>Preaxostyla</taxon>
        <taxon>Oxymonadida</taxon>
        <taxon>Streblomastigidae</taxon>
        <taxon>Streblomastix</taxon>
    </lineage>
</organism>
<reference evidence="1 2" key="1">
    <citation type="submission" date="2019-03" db="EMBL/GenBank/DDBJ databases">
        <title>Single cell metagenomics reveals metabolic interactions within the superorganism composed of flagellate Streblomastix strix and complex community of Bacteroidetes bacteria on its surface.</title>
        <authorList>
            <person name="Treitli S.C."/>
            <person name="Kolisko M."/>
            <person name="Husnik F."/>
            <person name="Keeling P."/>
            <person name="Hampl V."/>
        </authorList>
    </citation>
    <scope>NUCLEOTIDE SEQUENCE [LARGE SCALE GENOMIC DNA]</scope>
    <source>
        <strain evidence="1">ST1C</strain>
    </source>
</reference>
<sequence>MAEVQRVELNTEGINQGEIVVATMTMKMPRRPLKKTLKAAEDRTVCPIMWICSLLANIETKEEYKERFMKEKWMEGENQAEKQPSFKVKEVRISEKIVIQTDRREGYMSHHVDSASRPVSYFALAFVPTNQLFLLQRNG</sequence>